<dbReference type="EMBL" id="CM042886">
    <property type="protein sequence ID" value="KAI4339738.1"/>
    <property type="molecule type" value="Genomic_DNA"/>
</dbReference>
<keyword evidence="2" id="KW-1185">Reference proteome</keyword>
<reference evidence="2" key="1">
    <citation type="journal article" date="2023" name="Front. Plant Sci.">
        <title>Chromosomal-level genome assembly of Melastoma candidum provides insights into trichome evolution.</title>
        <authorList>
            <person name="Zhong Y."/>
            <person name="Wu W."/>
            <person name="Sun C."/>
            <person name="Zou P."/>
            <person name="Liu Y."/>
            <person name="Dai S."/>
            <person name="Zhou R."/>
        </authorList>
    </citation>
    <scope>NUCLEOTIDE SEQUENCE [LARGE SCALE GENOMIC DNA]</scope>
</reference>
<evidence type="ECO:0000313" key="2">
    <source>
        <dbReference type="Proteomes" id="UP001057402"/>
    </source>
</evidence>
<sequence>MTAYSTILVPAFVVSLVFLATDWVSLPSCGLLIPIGGHPRVVDPPEGSQQDLRVMLVGDLLLSGDDSSFLDSYFRDYYLSQFFRKSFQALKPDMLVFLGDVSARGWKLTRKQWVSVIRQFNRIIGAYVGIPFHVVLGDKDIGNCSGLDAQFVSWVAGRFPGLDSAGCGAFEMNNVAFISLNSVALMCGDCALRFGIEQAIEREKYALYEESLGSSNLATESYQSAETSLHPPWRQNSMPPGSGPVLLLHLPLHMKGMRNYAHGLQAKGSDEQLRSVGPMPYELSQSIPPNATTYIFQALRPRIVFSGHRLQFGNYIHDDRTHEVTVPSMSWADGGTPGFVLATFQNGSAIGISHCSHTKEAHVLSLMFLLLMMILIILAKEYRELRILQRTMVNHICLAIFS</sequence>
<dbReference type="Proteomes" id="UP001057402">
    <property type="component" value="Chromosome 7"/>
</dbReference>
<protein>
    <submittedName>
        <fullName evidence="1">Uncharacterized protein</fullName>
    </submittedName>
</protein>
<evidence type="ECO:0000313" key="1">
    <source>
        <dbReference type="EMBL" id="KAI4339738.1"/>
    </source>
</evidence>
<name>A0ACB9NUA1_9MYRT</name>
<accession>A0ACB9NUA1</accession>
<comment type="caution">
    <text evidence="1">The sequence shown here is derived from an EMBL/GenBank/DDBJ whole genome shotgun (WGS) entry which is preliminary data.</text>
</comment>
<organism evidence="1 2">
    <name type="scientific">Melastoma candidum</name>
    <dbReference type="NCBI Taxonomy" id="119954"/>
    <lineage>
        <taxon>Eukaryota</taxon>
        <taxon>Viridiplantae</taxon>
        <taxon>Streptophyta</taxon>
        <taxon>Embryophyta</taxon>
        <taxon>Tracheophyta</taxon>
        <taxon>Spermatophyta</taxon>
        <taxon>Magnoliopsida</taxon>
        <taxon>eudicotyledons</taxon>
        <taxon>Gunneridae</taxon>
        <taxon>Pentapetalae</taxon>
        <taxon>rosids</taxon>
        <taxon>malvids</taxon>
        <taxon>Myrtales</taxon>
        <taxon>Melastomataceae</taxon>
        <taxon>Melastomatoideae</taxon>
        <taxon>Melastomateae</taxon>
        <taxon>Melastoma</taxon>
    </lineage>
</organism>
<gene>
    <name evidence="1" type="ORF">MLD38_024647</name>
</gene>
<proteinExistence type="predicted"/>